<dbReference type="SUPFAM" id="SSF54849">
    <property type="entry name" value="GroEL-intermediate domain like"/>
    <property type="match status" value="1"/>
</dbReference>
<dbReference type="GO" id="GO:1902476">
    <property type="term" value="P:chloride transmembrane transport"/>
    <property type="evidence" value="ECO:0000318"/>
    <property type="project" value="GO_Central"/>
</dbReference>
<dbReference type="GO" id="GO:0051082">
    <property type="term" value="F:unfolded protein binding"/>
    <property type="evidence" value="ECO:0007669"/>
    <property type="project" value="InterPro"/>
</dbReference>
<feature type="domain" description="Anoctamin transmembrane" evidence="8">
    <location>
        <begin position="1"/>
        <end position="325"/>
    </location>
</feature>
<comment type="caution">
    <text evidence="7">Lacks conserved residue(s) required for the propagation of feature annotation.</text>
</comment>
<dbReference type="SUPFAM" id="SSF48592">
    <property type="entry name" value="GroEL equatorial domain-like"/>
    <property type="match status" value="1"/>
</dbReference>
<dbReference type="PANTHER" id="PTHR12308:SF84">
    <property type="entry name" value="ANOCTAMIN"/>
    <property type="match status" value="1"/>
</dbReference>
<accession>A0A9J7HQC2</accession>
<reference evidence="9" key="1">
    <citation type="journal article" date="2020" name="Nat. Ecol. Evol.">
        <title>Deeply conserved synteny resolves early events in vertebrate evolution.</title>
        <authorList>
            <person name="Simakov O."/>
            <person name="Marletaz F."/>
            <person name="Yue J.X."/>
            <person name="O'Connell B."/>
            <person name="Jenkins J."/>
            <person name="Brandt A."/>
            <person name="Calef R."/>
            <person name="Tung C.H."/>
            <person name="Huang T.K."/>
            <person name="Schmutz J."/>
            <person name="Satoh N."/>
            <person name="Yu J.K."/>
            <person name="Putnam N.H."/>
            <person name="Green R.E."/>
            <person name="Rokhsar D.S."/>
        </authorList>
    </citation>
    <scope>NUCLEOTIDE SEQUENCE [LARGE SCALE GENOMIC DNA]</scope>
    <source>
        <strain evidence="9">S238N-H82</strain>
    </source>
</reference>
<evidence type="ECO:0000256" key="3">
    <source>
        <dbReference type="ARBA" id="ARBA00009671"/>
    </source>
</evidence>
<organism evidence="9 10">
    <name type="scientific">Branchiostoma floridae</name>
    <name type="common">Florida lancelet</name>
    <name type="synonym">Amphioxus</name>
    <dbReference type="NCBI Taxonomy" id="7739"/>
    <lineage>
        <taxon>Eukaryota</taxon>
        <taxon>Metazoa</taxon>
        <taxon>Chordata</taxon>
        <taxon>Cephalochordata</taxon>
        <taxon>Leptocardii</taxon>
        <taxon>Amphioxiformes</taxon>
        <taxon>Branchiostomatidae</taxon>
        <taxon>Branchiostoma</taxon>
    </lineage>
</organism>
<feature type="transmembrane region" description="Helical" evidence="7">
    <location>
        <begin position="144"/>
        <end position="168"/>
    </location>
</feature>
<keyword evidence="6 7" id="KW-0472">Membrane</keyword>
<dbReference type="GO" id="GO:0016887">
    <property type="term" value="F:ATP hydrolysis activity"/>
    <property type="evidence" value="ECO:0007669"/>
    <property type="project" value="InterPro"/>
</dbReference>
<dbReference type="RefSeq" id="XP_035662442.1">
    <property type="nucleotide sequence ID" value="XM_035806549.1"/>
</dbReference>
<dbReference type="GO" id="GO:0005524">
    <property type="term" value="F:ATP binding"/>
    <property type="evidence" value="ECO:0007669"/>
    <property type="project" value="InterPro"/>
</dbReference>
<comment type="subcellular location">
    <subcellularLocation>
        <location evidence="1 7">Membrane</location>
        <topology evidence="1 7">Multi-pass membrane protein</topology>
    </subcellularLocation>
</comment>
<dbReference type="GeneID" id="118406491"/>
<dbReference type="Pfam" id="PF00118">
    <property type="entry name" value="Cpn60_TCP1"/>
    <property type="match status" value="1"/>
</dbReference>
<evidence type="ECO:0000313" key="10">
    <source>
        <dbReference type="RefSeq" id="XP_035662442.1"/>
    </source>
</evidence>
<dbReference type="InterPro" id="IPR027409">
    <property type="entry name" value="GroEL-like_apical_dom_sf"/>
</dbReference>
<comment type="similarity">
    <text evidence="2">Belongs to the TCP-1 chaperonin family.</text>
</comment>
<dbReference type="Pfam" id="PF04547">
    <property type="entry name" value="Anoctamin"/>
    <property type="match status" value="1"/>
</dbReference>
<reference evidence="10" key="2">
    <citation type="submission" date="2025-08" db="UniProtKB">
        <authorList>
            <consortium name="RefSeq"/>
        </authorList>
    </citation>
    <scope>IDENTIFICATION</scope>
    <source>
        <strain evidence="10">S238N-H82</strain>
        <tissue evidence="10">Testes</tissue>
    </source>
</reference>
<dbReference type="InterPro" id="IPR007632">
    <property type="entry name" value="Anoctamin"/>
</dbReference>
<gene>
    <name evidence="10" type="primary">LOC118406491</name>
</gene>
<evidence type="ECO:0000256" key="5">
    <source>
        <dbReference type="ARBA" id="ARBA00022989"/>
    </source>
</evidence>
<dbReference type="InterPro" id="IPR027410">
    <property type="entry name" value="TCP-1-like_intermed_sf"/>
</dbReference>
<dbReference type="KEGG" id="bfo:118406491"/>
<keyword evidence="5 7" id="KW-1133">Transmembrane helix</keyword>
<dbReference type="GO" id="GO:0006457">
    <property type="term" value="P:protein folding"/>
    <property type="evidence" value="ECO:0007669"/>
    <property type="project" value="InterPro"/>
</dbReference>
<evidence type="ECO:0000256" key="7">
    <source>
        <dbReference type="RuleBase" id="RU280814"/>
    </source>
</evidence>
<protein>
    <recommendedName>
        <fullName evidence="7">Anoctamin</fullName>
    </recommendedName>
</protein>
<comment type="similarity">
    <text evidence="3 7">Belongs to the anoctamin family.</text>
</comment>
<evidence type="ECO:0000256" key="1">
    <source>
        <dbReference type="ARBA" id="ARBA00004141"/>
    </source>
</evidence>
<dbReference type="OrthoDB" id="296386at2759"/>
<evidence type="ECO:0000256" key="4">
    <source>
        <dbReference type="ARBA" id="ARBA00022692"/>
    </source>
</evidence>
<dbReference type="InterPro" id="IPR049452">
    <property type="entry name" value="Anoctamin_TM"/>
</dbReference>
<dbReference type="GO" id="GO:0005254">
    <property type="term" value="F:chloride channel activity"/>
    <property type="evidence" value="ECO:0000318"/>
    <property type="project" value="GO_Central"/>
</dbReference>
<keyword evidence="4 7" id="KW-0812">Transmembrane</keyword>
<dbReference type="SUPFAM" id="SSF52029">
    <property type="entry name" value="GroEL apical domain-like"/>
    <property type="match status" value="1"/>
</dbReference>
<feature type="transmembrane region" description="Helical" evidence="7">
    <location>
        <begin position="6"/>
        <end position="22"/>
    </location>
</feature>
<dbReference type="Gene3D" id="3.30.260.10">
    <property type="entry name" value="TCP-1-like chaperonin intermediate domain"/>
    <property type="match status" value="1"/>
</dbReference>
<dbReference type="AlphaFoldDB" id="A0A9J7HQC2"/>
<dbReference type="InterPro" id="IPR002194">
    <property type="entry name" value="Chaperonin_TCP-1_CS"/>
</dbReference>
<feature type="transmembrane region" description="Helical" evidence="7">
    <location>
        <begin position="189"/>
        <end position="214"/>
    </location>
</feature>
<feature type="transmembrane region" description="Helical" evidence="7">
    <location>
        <begin position="69"/>
        <end position="88"/>
    </location>
</feature>
<dbReference type="Gene3D" id="3.50.7.10">
    <property type="entry name" value="GroEL"/>
    <property type="match status" value="1"/>
</dbReference>
<dbReference type="PROSITE" id="PS00995">
    <property type="entry name" value="TCP1_3"/>
    <property type="match status" value="1"/>
</dbReference>
<keyword evidence="9" id="KW-1185">Reference proteome</keyword>
<evidence type="ECO:0000313" key="9">
    <source>
        <dbReference type="Proteomes" id="UP000001554"/>
    </source>
</evidence>
<evidence type="ECO:0000256" key="6">
    <source>
        <dbReference type="ARBA" id="ARBA00023136"/>
    </source>
</evidence>
<dbReference type="GO" id="GO:0005886">
    <property type="term" value="C:plasma membrane"/>
    <property type="evidence" value="ECO:0000318"/>
    <property type="project" value="GO_Central"/>
</dbReference>
<dbReference type="InterPro" id="IPR027413">
    <property type="entry name" value="GROEL-like_equatorial_sf"/>
</dbReference>
<dbReference type="FunFam" id="3.30.260.10:FF:000025">
    <property type="entry name" value="Chaperonin containing TCP1 subunit 2"/>
    <property type="match status" value="1"/>
</dbReference>
<name>A0A9J7HQC2_BRAFL</name>
<evidence type="ECO:0000256" key="2">
    <source>
        <dbReference type="ARBA" id="ARBA00008020"/>
    </source>
</evidence>
<dbReference type="Gene3D" id="1.10.560.10">
    <property type="entry name" value="GroEL-like equatorial domain"/>
    <property type="match status" value="1"/>
</dbReference>
<evidence type="ECO:0000259" key="8">
    <source>
        <dbReference type="Pfam" id="PF04547"/>
    </source>
</evidence>
<dbReference type="Proteomes" id="UP000001554">
    <property type="component" value="Chromosome 19"/>
</dbReference>
<sequence length="571" mass="64828">MLFPAAILGLVVFIYGIVTMWWENQVSDEICNDYFNLTMCPLCDKFCGYWSLGESCQSAMASHLFDNPATVFFAIFMSLWSTMFLELWKRRRHALQYLWDLQTFRQEEERPRPQFEAQVRHTKRNWITQEDEPWLPFIYRIPRYMLSAVLVLFAIALAVGAVFGVIMYRVSVQASLALNRNELIATNANLVTTATAATINLTIILLLNMIYSHIAEYLTELEQPRTETEFDDSFTFKMFLLQFVNYYSAIFYIAFFKGRLIGRPGKYVYTLGYRQEECSPSGCLVELCMQLGITMAGSQLVANNLREIFLPKILVWLNFRWLIQAMAGKSEEERKKTGLSTMGTGLSPCGHRPQGTVLRPEISKVQDDEVGDGTTSVTVLACELLKEAEKLVAQKIHPQTIVAGYRRATDVARAALQDASIDHGNEPEKFREDLMNIARTTLGSKILTQYKEHFSKLSVDAVLRLKGSTSLDAIKIIKIPGGGLVDSYLDEGFLLQKKPGVNQPKRVENARILIGNTSMDADKIKVFGSRVRVDSVAKVAELELAEKEKMKEKVGRILKHNINVFINRQVD</sequence>
<dbReference type="InterPro" id="IPR002423">
    <property type="entry name" value="Cpn60/GroEL/TCP-1"/>
</dbReference>
<dbReference type="PANTHER" id="PTHR12308">
    <property type="entry name" value="ANOCTAMIN"/>
    <property type="match status" value="1"/>
</dbReference>
<feature type="transmembrane region" description="Helical" evidence="7">
    <location>
        <begin position="234"/>
        <end position="256"/>
    </location>
</feature>
<proteinExistence type="inferred from homology"/>